<feature type="transmembrane region" description="Helical" evidence="5">
    <location>
        <begin position="68"/>
        <end position="91"/>
    </location>
</feature>
<feature type="transmembrane region" description="Helical" evidence="5">
    <location>
        <begin position="138"/>
        <end position="156"/>
    </location>
</feature>
<dbReference type="InterPro" id="IPR002781">
    <property type="entry name" value="TM_pro_TauE-like"/>
</dbReference>
<comment type="subcellular location">
    <subcellularLocation>
        <location evidence="1">Membrane</location>
        <topology evidence="1">Multi-pass membrane protein</topology>
    </subcellularLocation>
</comment>
<gene>
    <name evidence="6" type="ORF">Pmar_PMAR007061</name>
</gene>
<dbReference type="OMA" id="PNMIFVL"/>
<dbReference type="Proteomes" id="UP000007800">
    <property type="component" value="Unassembled WGS sequence"/>
</dbReference>
<evidence type="ECO:0000256" key="1">
    <source>
        <dbReference type="ARBA" id="ARBA00004141"/>
    </source>
</evidence>
<dbReference type="InParanoid" id="C5KZN6"/>
<sequence>MGLIVPKYCDGSVVTGAIQIALHAPLMSTIQFLKLRHSTNYWLAAYLSISGSSQAVAKRLDLSPKGSFILKLGTIAAGCGSGAMNGLFSIGGPPNMIFVLLTNPDPLCWRGTSATMNVVIHVFTRLPVLLAGSLFDDVDLCTIVVLNLGAVCGLMLGNQLSRYVSLPMFRASIDLVLVVSSFMMTPLFILVPLLGVATLWVVFKLALYEYRKRRNYGEEVREPLLP</sequence>
<feature type="transmembrane region" description="Helical" evidence="5">
    <location>
        <begin position="176"/>
        <end position="203"/>
    </location>
</feature>
<organism evidence="7">
    <name type="scientific">Perkinsus marinus (strain ATCC 50983 / TXsc)</name>
    <dbReference type="NCBI Taxonomy" id="423536"/>
    <lineage>
        <taxon>Eukaryota</taxon>
        <taxon>Sar</taxon>
        <taxon>Alveolata</taxon>
        <taxon>Perkinsozoa</taxon>
        <taxon>Perkinsea</taxon>
        <taxon>Perkinsida</taxon>
        <taxon>Perkinsidae</taxon>
        <taxon>Perkinsus</taxon>
    </lineage>
</organism>
<name>C5KZN6_PERM5</name>
<dbReference type="Pfam" id="PF01925">
    <property type="entry name" value="TauE"/>
    <property type="match status" value="1"/>
</dbReference>
<accession>C5KZN6</accession>
<dbReference type="GO" id="GO:0016020">
    <property type="term" value="C:membrane"/>
    <property type="evidence" value="ECO:0007669"/>
    <property type="project" value="UniProtKB-SubCell"/>
</dbReference>
<keyword evidence="7" id="KW-1185">Reference proteome</keyword>
<evidence type="ECO:0000256" key="5">
    <source>
        <dbReference type="SAM" id="Phobius"/>
    </source>
</evidence>
<dbReference type="RefSeq" id="XP_002778269.1">
    <property type="nucleotide sequence ID" value="XM_002778223.1"/>
</dbReference>
<proteinExistence type="predicted"/>
<protein>
    <submittedName>
        <fullName evidence="6">Uncharacterized protein</fullName>
    </submittedName>
</protein>
<keyword evidence="2 5" id="KW-0812">Transmembrane</keyword>
<dbReference type="EMBL" id="GG677899">
    <property type="protein sequence ID" value="EER10064.1"/>
    <property type="molecule type" value="Genomic_DNA"/>
</dbReference>
<reference evidence="6 7" key="1">
    <citation type="submission" date="2008-07" db="EMBL/GenBank/DDBJ databases">
        <authorList>
            <person name="El-Sayed N."/>
            <person name="Caler E."/>
            <person name="Inman J."/>
            <person name="Amedeo P."/>
            <person name="Hass B."/>
            <person name="Wortman J."/>
        </authorList>
    </citation>
    <scope>NUCLEOTIDE SEQUENCE [LARGE SCALE GENOMIC DNA]</scope>
    <source>
        <strain evidence="7">ATCC 50983 / TXsc</strain>
    </source>
</reference>
<evidence type="ECO:0000313" key="6">
    <source>
        <dbReference type="EMBL" id="EER10064.1"/>
    </source>
</evidence>
<dbReference type="GeneID" id="9038342"/>
<evidence type="ECO:0000313" key="7">
    <source>
        <dbReference type="Proteomes" id="UP000007800"/>
    </source>
</evidence>
<keyword evidence="4 5" id="KW-0472">Membrane</keyword>
<keyword evidence="3 5" id="KW-1133">Transmembrane helix</keyword>
<dbReference type="OrthoDB" id="416978at2759"/>
<evidence type="ECO:0000256" key="4">
    <source>
        <dbReference type="ARBA" id="ARBA00023136"/>
    </source>
</evidence>
<feature type="transmembrane region" description="Helical" evidence="5">
    <location>
        <begin position="111"/>
        <end position="131"/>
    </location>
</feature>
<evidence type="ECO:0000256" key="2">
    <source>
        <dbReference type="ARBA" id="ARBA00022692"/>
    </source>
</evidence>
<dbReference type="AlphaFoldDB" id="C5KZN6"/>
<evidence type="ECO:0000256" key="3">
    <source>
        <dbReference type="ARBA" id="ARBA00022989"/>
    </source>
</evidence>